<feature type="region of interest" description="Disordered" evidence="1">
    <location>
        <begin position="543"/>
        <end position="564"/>
    </location>
</feature>
<name>A0A9D4TZR1_CHLVU</name>
<protein>
    <recommendedName>
        <fullName evidence="4">RAP domain-containing protein</fullName>
    </recommendedName>
</protein>
<comment type="caution">
    <text evidence="2">The sequence shown here is derived from an EMBL/GenBank/DDBJ whole genome shotgun (WGS) entry which is preliminary data.</text>
</comment>
<sequence>MVFRQAACRVPLHHLTSLAAIEGWAPGLSQLAKVLGTVVVAIPCQGSQGKQRGTGVVAATATALGAAAVASQLWPGQAECSPHEAPSPFQPAAVQAQRGWWGLPGWLASWMPGHGSTSSPYLQAMHEDPRLAVVMAFALPFLALSFGTSPKQADMDAAARLLQPNLDSLRPWEVAVLLFGAARLGYQPNAHLLAELRERVRCILHEQAASMKAFSPHEVCLAAWSLSVLEAQDPQLWAAEMAFVAACPAGSLDEVALIHLWQAAMFTPRSRVTAPGPGAVGSTAAAIPRMRRASDEVRATLAAGGCPLELIDRCEQAYRSSARQPGFDGPFLIELTMLRLLVTIYQELGESAAFAPFFEDLQLLDLQHAKKLLDNPDLLAKFRSELADKRSRQNNFTRTLADVSKTLRELGLHHVVQAPVEDGLVHVDIALPDYKLAFFLDAPLPATSTSRSGGRLTNLDAEGAMLTGYIANETLGTKRAKLRLLQEHGWVVLPLTWSSNIRGDAEKRKLLLQHIDQAGRQQLMRGRVSAMLHAAIRTAEESKLGRGRYGDRGSAGQYTTASRT</sequence>
<accession>A0A9D4TZR1</accession>
<dbReference type="OrthoDB" id="513674at2759"/>
<keyword evidence="3" id="KW-1185">Reference proteome</keyword>
<evidence type="ECO:0008006" key="4">
    <source>
        <dbReference type="Google" id="ProtNLM"/>
    </source>
</evidence>
<evidence type="ECO:0000313" key="3">
    <source>
        <dbReference type="Proteomes" id="UP001055712"/>
    </source>
</evidence>
<evidence type="ECO:0000313" key="2">
    <source>
        <dbReference type="EMBL" id="KAI3438792.1"/>
    </source>
</evidence>
<reference evidence="2" key="1">
    <citation type="journal article" date="2019" name="Plant J.">
        <title>Chlorella vulgaris genome assembly and annotation reveals the molecular basis for metabolic acclimation to high light conditions.</title>
        <authorList>
            <person name="Cecchin M."/>
            <person name="Marcolungo L."/>
            <person name="Rossato M."/>
            <person name="Girolomoni L."/>
            <person name="Cosentino E."/>
            <person name="Cuine S."/>
            <person name="Li-Beisson Y."/>
            <person name="Delledonne M."/>
            <person name="Ballottari M."/>
        </authorList>
    </citation>
    <scope>NUCLEOTIDE SEQUENCE</scope>
    <source>
        <strain evidence="2">211/11P</strain>
    </source>
</reference>
<evidence type="ECO:0000256" key="1">
    <source>
        <dbReference type="SAM" id="MobiDB-lite"/>
    </source>
</evidence>
<dbReference type="EMBL" id="SIDB01000001">
    <property type="protein sequence ID" value="KAI3438792.1"/>
    <property type="molecule type" value="Genomic_DNA"/>
</dbReference>
<dbReference type="Proteomes" id="UP001055712">
    <property type="component" value="Unassembled WGS sequence"/>
</dbReference>
<dbReference type="AlphaFoldDB" id="A0A9D4TZR1"/>
<proteinExistence type="predicted"/>
<reference evidence="2" key="2">
    <citation type="submission" date="2020-11" db="EMBL/GenBank/DDBJ databases">
        <authorList>
            <person name="Cecchin M."/>
            <person name="Marcolungo L."/>
            <person name="Rossato M."/>
            <person name="Girolomoni L."/>
            <person name="Cosentino E."/>
            <person name="Cuine S."/>
            <person name="Li-Beisson Y."/>
            <person name="Delledonne M."/>
            <person name="Ballottari M."/>
        </authorList>
    </citation>
    <scope>NUCLEOTIDE SEQUENCE</scope>
    <source>
        <strain evidence="2">211/11P</strain>
        <tissue evidence="2">Whole cell</tissue>
    </source>
</reference>
<organism evidence="2 3">
    <name type="scientific">Chlorella vulgaris</name>
    <name type="common">Green alga</name>
    <dbReference type="NCBI Taxonomy" id="3077"/>
    <lineage>
        <taxon>Eukaryota</taxon>
        <taxon>Viridiplantae</taxon>
        <taxon>Chlorophyta</taxon>
        <taxon>core chlorophytes</taxon>
        <taxon>Trebouxiophyceae</taxon>
        <taxon>Chlorellales</taxon>
        <taxon>Chlorellaceae</taxon>
        <taxon>Chlorella clade</taxon>
        <taxon>Chlorella</taxon>
    </lineage>
</organism>
<gene>
    <name evidence="2" type="ORF">D9Q98_001209</name>
</gene>